<dbReference type="InterPro" id="IPR025870">
    <property type="entry name" value="Glyoxalase-like_dom"/>
</dbReference>
<evidence type="ECO:0000259" key="1">
    <source>
        <dbReference type="Pfam" id="PF13468"/>
    </source>
</evidence>
<dbReference type="HOGENOM" id="CLU_058475_1_0_1"/>
<sequence length="287" mass="31563">MSAPRQALDHLILFVPADPSTQLPRVPAYFSDNFTLTPGGFHADGATSNVLILLADGCYIELISFLPAAPESLVSNHWWGPSSTFTGWKDWCLTNSLDPSKNYEQVKESHGEPIKGGRKRADGVEVRWSVTFPKGDKGGQNIRGRIPFFCHDGTERVVRVPLDGEKTKHACGAVGVKELTVIVKDQALMDETKKIYEAILGQVGKQGTDGVRFPLARVQEVEELERGAEVLLRLPEDEEEKQCVAEQGFWYGNVVLCKKAETGNADKTKKRLDVGQGDDGVGGLWIE</sequence>
<dbReference type="PANTHER" id="PTHR40265:SF1">
    <property type="entry name" value="GLYOXALASE-LIKE DOMAIN-CONTAINING PROTEIN"/>
    <property type="match status" value="1"/>
</dbReference>
<dbReference type="eggNOG" id="ENOG502S4CM">
    <property type="taxonomic scope" value="Eukaryota"/>
</dbReference>
<dbReference type="Gene3D" id="3.10.180.10">
    <property type="entry name" value="2,3-Dihydroxybiphenyl 1,2-Dioxygenase, domain 1"/>
    <property type="match status" value="1"/>
</dbReference>
<keyword evidence="3" id="KW-1185">Reference proteome</keyword>
<dbReference type="OrthoDB" id="408973at2759"/>
<dbReference type="InterPro" id="IPR029068">
    <property type="entry name" value="Glyas_Bleomycin-R_OHBP_Dase"/>
</dbReference>
<organism evidence="2 3">
    <name type="scientific">Exserohilum turcicum (strain 28A)</name>
    <name type="common">Northern leaf blight fungus</name>
    <name type="synonym">Setosphaeria turcica</name>
    <dbReference type="NCBI Taxonomy" id="671987"/>
    <lineage>
        <taxon>Eukaryota</taxon>
        <taxon>Fungi</taxon>
        <taxon>Dikarya</taxon>
        <taxon>Ascomycota</taxon>
        <taxon>Pezizomycotina</taxon>
        <taxon>Dothideomycetes</taxon>
        <taxon>Pleosporomycetidae</taxon>
        <taxon>Pleosporales</taxon>
        <taxon>Pleosporineae</taxon>
        <taxon>Pleosporaceae</taxon>
        <taxon>Exserohilum</taxon>
    </lineage>
</organism>
<reference evidence="2 3" key="2">
    <citation type="journal article" date="2013" name="PLoS Genet.">
        <title>Comparative genome structure, secondary metabolite, and effector coding capacity across Cochliobolus pathogens.</title>
        <authorList>
            <person name="Condon B.J."/>
            <person name="Leng Y."/>
            <person name="Wu D."/>
            <person name="Bushley K.E."/>
            <person name="Ohm R.A."/>
            <person name="Otillar R."/>
            <person name="Martin J."/>
            <person name="Schackwitz W."/>
            <person name="Grimwood J."/>
            <person name="MohdZainudin N."/>
            <person name="Xue C."/>
            <person name="Wang R."/>
            <person name="Manning V.A."/>
            <person name="Dhillon B."/>
            <person name="Tu Z.J."/>
            <person name="Steffenson B.J."/>
            <person name="Salamov A."/>
            <person name="Sun H."/>
            <person name="Lowry S."/>
            <person name="LaButti K."/>
            <person name="Han J."/>
            <person name="Copeland A."/>
            <person name="Lindquist E."/>
            <person name="Barry K."/>
            <person name="Schmutz J."/>
            <person name="Baker S.E."/>
            <person name="Ciuffetti L.M."/>
            <person name="Grigoriev I.V."/>
            <person name="Zhong S."/>
            <person name="Turgeon B.G."/>
        </authorList>
    </citation>
    <scope>NUCLEOTIDE SEQUENCE [LARGE SCALE GENOMIC DNA]</scope>
    <source>
        <strain evidence="3">28A</strain>
    </source>
</reference>
<dbReference type="PANTHER" id="PTHR40265">
    <property type="entry name" value="BLL2707 PROTEIN"/>
    <property type="match status" value="1"/>
</dbReference>
<evidence type="ECO:0000313" key="3">
    <source>
        <dbReference type="Proteomes" id="UP000016935"/>
    </source>
</evidence>
<reference evidence="2 3" key="1">
    <citation type="journal article" date="2012" name="PLoS Pathog.">
        <title>Diverse lifestyles and strategies of plant pathogenesis encoded in the genomes of eighteen Dothideomycetes fungi.</title>
        <authorList>
            <person name="Ohm R.A."/>
            <person name="Feau N."/>
            <person name="Henrissat B."/>
            <person name="Schoch C.L."/>
            <person name="Horwitz B.A."/>
            <person name="Barry K.W."/>
            <person name="Condon B.J."/>
            <person name="Copeland A.C."/>
            <person name="Dhillon B."/>
            <person name="Glaser F."/>
            <person name="Hesse C.N."/>
            <person name="Kosti I."/>
            <person name="LaButti K."/>
            <person name="Lindquist E.A."/>
            <person name="Lucas S."/>
            <person name="Salamov A.A."/>
            <person name="Bradshaw R.E."/>
            <person name="Ciuffetti L."/>
            <person name="Hamelin R.C."/>
            <person name="Kema G.H.J."/>
            <person name="Lawrence C."/>
            <person name="Scott J.A."/>
            <person name="Spatafora J.W."/>
            <person name="Turgeon B.G."/>
            <person name="de Wit P.J.G.M."/>
            <person name="Zhong S."/>
            <person name="Goodwin S.B."/>
            <person name="Grigoriev I.V."/>
        </authorList>
    </citation>
    <scope>NUCLEOTIDE SEQUENCE [LARGE SCALE GENOMIC DNA]</scope>
    <source>
        <strain evidence="3">28A</strain>
    </source>
</reference>
<accession>R0J4E9</accession>
<gene>
    <name evidence="2" type="ORF">SETTUDRAFT_162269</name>
</gene>
<proteinExistence type="predicted"/>
<dbReference type="GeneID" id="19398330"/>
<name>R0J4E9_EXST2</name>
<protein>
    <recommendedName>
        <fullName evidence="1">Glyoxalase-like domain-containing protein</fullName>
    </recommendedName>
</protein>
<feature type="domain" description="Glyoxalase-like" evidence="1">
    <location>
        <begin position="8"/>
        <end position="191"/>
    </location>
</feature>
<dbReference type="AlphaFoldDB" id="R0J4E9"/>
<dbReference type="RefSeq" id="XP_008020741.1">
    <property type="nucleotide sequence ID" value="XM_008022550.1"/>
</dbReference>
<evidence type="ECO:0000313" key="2">
    <source>
        <dbReference type="EMBL" id="EOA91601.1"/>
    </source>
</evidence>
<dbReference type="Proteomes" id="UP000016935">
    <property type="component" value="Unassembled WGS sequence"/>
</dbReference>
<dbReference type="Pfam" id="PF13468">
    <property type="entry name" value="Glyoxalase_3"/>
    <property type="match status" value="1"/>
</dbReference>
<dbReference type="EMBL" id="KB908481">
    <property type="protein sequence ID" value="EOA91601.1"/>
    <property type="molecule type" value="Genomic_DNA"/>
</dbReference>